<dbReference type="InterPro" id="IPR036397">
    <property type="entry name" value="RNaseH_sf"/>
</dbReference>
<gene>
    <name evidence="2" type="ORF">EZS27_039585</name>
</gene>
<accession>A0A5J4PGZ3</accession>
<dbReference type="InterPro" id="IPR038717">
    <property type="entry name" value="Tc1-like_DDE_dom"/>
</dbReference>
<feature type="non-terminal residue" evidence="2">
    <location>
        <position position="1"/>
    </location>
</feature>
<dbReference type="EMBL" id="SNRY01008287">
    <property type="protein sequence ID" value="KAA6308816.1"/>
    <property type="molecule type" value="Genomic_DNA"/>
</dbReference>
<dbReference type="Gene3D" id="3.30.420.10">
    <property type="entry name" value="Ribonuclease H-like superfamily/Ribonuclease H"/>
    <property type="match status" value="1"/>
</dbReference>
<sequence>GRIDNISSCWVPEKCRAQVGNQIIREYTYAYTAACPQTGETFSLILPYANEVCMDIFMTEFSQAYKNYRIIMVMDRASWHTGDKAKKWENIVPLFQPPKSPELNPVEHLWHHIREKGNFKNHTFHSLCEVESHLMAELNKLYLDFDTVKNITRFKWIKNIL</sequence>
<dbReference type="AlphaFoldDB" id="A0A5J4PGZ3"/>
<name>A0A5J4PGZ3_9ZZZZ</name>
<feature type="domain" description="Tc1-like transposase DDE" evidence="1">
    <location>
        <begin position="27"/>
        <end position="118"/>
    </location>
</feature>
<proteinExistence type="predicted"/>
<comment type="caution">
    <text evidence="2">The sequence shown here is derived from an EMBL/GenBank/DDBJ whole genome shotgun (WGS) entry which is preliminary data.</text>
</comment>
<organism evidence="2">
    <name type="scientific">termite gut metagenome</name>
    <dbReference type="NCBI Taxonomy" id="433724"/>
    <lineage>
        <taxon>unclassified sequences</taxon>
        <taxon>metagenomes</taxon>
        <taxon>organismal metagenomes</taxon>
    </lineage>
</organism>
<evidence type="ECO:0000313" key="2">
    <source>
        <dbReference type="EMBL" id="KAA6308816.1"/>
    </source>
</evidence>
<dbReference type="Pfam" id="PF13358">
    <property type="entry name" value="DDE_3"/>
    <property type="match status" value="1"/>
</dbReference>
<protein>
    <recommendedName>
        <fullName evidence="1">Tc1-like transposase DDE domain-containing protein</fullName>
    </recommendedName>
</protein>
<reference evidence="2" key="1">
    <citation type="submission" date="2019-03" db="EMBL/GenBank/DDBJ databases">
        <title>Single cell metagenomics reveals metabolic interactions within the superorganism composed of flagellate Streblomastix strix and complex community of Bacteroidetes bacteria on its surface.</title>
        <authorList>
            <person name="Treitli S.C."/>
            <person name="Kolisko M."/>
            <person name="Husnik F."/>
            <person name="Keeling P."/>
            <person name="Hampl V."/>
        </authorList>
    </citation>
    <scope>NUCLEOTIDE SEQUENCE</scope>
    <source>
        <strain evidence="2">STM</strain>
    </source>
</reference>
<dbReference type="GO" id="GO:0003676">
    <property type="term" value="F:nucleic acid binding"/>
    <property type="evidence" value="ECO:0007669"/>
    <property type="project" value="InterPro"/>
</dbReference>
<evidence type="ECO:0000259" key="1">
    <source>
        <dbReference type="Pfam" id="PF13358"/>
    </source>
</evidence>